<dbReference type="Pfam" id="PF02902">
    <property type="entry name" value="Peptidase_C48"/>
    <property type="match status" value="1"/>
</dbReference>
<sequence length="243" mass="28333">MIDECVQMRYLSTSKNEEDVDADDDYILVDDSTPDIPRKRLRKEATVFRLPYTLKFGSSAKRKEWHMLGLSKKNKKKRFDDKNEILNLSFDFGVLEVANKKWFYDLRTPGECLGDTIIRDFHVHQSVKPYAEIIPYLLVHSGFYNVGASSVVDRSSYDGKDPLVQLTVNILDNIPQQQQIGDCGIYVIKFAEYFVLQKIEEMTMTFKLDEARLSLVVQFYKYAKKKLDEGYDTDDERVSHRVK</sequence>
<reference evidence="6" key="1">
    <citation type="submission" date="2024-07" db="EMBL/GenBank/DDBJ databases">
        <title>Two chromosome-level genome assemblies of Korean endemic species Abeliophyllum distichum and Forsythia ovata (Oleaceae).</title>
        <authorList>
            <person name="Jang H."/>
        </authorList>
    </citation>
    <scope>NUCLEOTIDE SEQUENCE [LARGE SCALE GENOMIC DNA]</scope>
</reference>
<dbReference type="Proteomes" id="UP001604336">
    <property type="component" value="Unassembled WGS sequence"/>
</dbReference>
<name>A0ABD1PPG6_9LAMI</name>
<dbReference type="SUPFAM" id="SSF54001">
    <property type="entry name" value="Cysteine proteinases"/>
    <property type="match status" value="1"/>
</dbReference>
<comment type="similarity">
    <text evidence="1">Belongs to the peptidase C48 family.</text>
</comment>
<keyword evidence="2" id="KW-0645">Protease</keyword>
<dbReference type="GO" id="GO:0006508">
    <property type="term" value="P:proteolysis"/>
    <property type="evidence" value="ECO:0007669"/>
    <property type="project" value="UniProtKB-KW"/>
</dbReference>
<dbReference type="EMBL" id="JBFOLK010000013">
    <property type="protein sequence ID" value="KAL2465813.1"/>
    <property type="molecule type" value="Genomic_DNA"/>
</dbReference>
<evidence type="ECO:0000256" key="2">
    <source>
        <dbReference type="ARBA" id="ARBA00022670"/>
    </source>
</evidence>
<protein>
    <submittedName>
        <fullName evidence="5">Ubiquitin-like protease domain-containing protein</fullName>
    </submittedName>
</protein>
<evidence type="ECO:0000313" key="5">
    <source>
        <dbReference type="EMBL" id="KAL2465813.1"/>
    </source>
</evidence>
<comment type="caution">
    <text evidence="5">The sequence shown here is derived from an EMBL/GenBank/DDBJ whole genome shotgun (WGS) entry which is preliminary data.</text>
</comment>
<dbReference type="InterPro" id="IPR038765">
    <property type="entry name" value="Papain-like_cys_pep_sf"/>
</dbReference>
<dbReference type="AlphaFoldDB" id="A0ABD1PPG6"/>
<evidence type="ECO:0000256" key="3">
    <source>
        <dbReference type="ARBA" id="ARBA00022801"/>
    </source>
</evidence>
<feature type="domain" description="Ubiquitin-like protease family profile" evidence="4">
    <location>
        <begin position="1"/>
        <end position="194"/>
    </location>
</feature>
<organism evidence="5 6">
    <name type="scientific">Abeliophyllum distichum</name>
    <dbReference type="NCBI Taxonomy" id="126358"/>
    <lineage>
        <taxon>Eukaryota</taxon>
        <taxon>Viridiplantae</taxon>
        <taxon>Streptophyta</taxon>
        <taxon>Embryophyta</taxon>
        <taxon>Tracheophyta</taxon>
        <taxon>Spermatophyta</taxon>
        <taxon>Magnoliopsida</taxon>
        <taxon>eudicotyledons</taxon>
        <taxon>Gunneridae</taxon>
        <taxon>Pentapetalae</taxon>
        <taxon>asterids</taxon>
        <taxon>lamiids</taxon>
        <taxon>Lamiales</taxon>
        <taxon>Oleaceae</taxon>
        <taxon>Forsythieae</taxon>
        <taxon>Abeliophyllum</taxon>
    </lineage>
</organism>
<proteinExistence type="inferred from homology"/>
<gene>
    <name evidence="5" type="ORF">Adt_41664</name>
</gene>
<evidence type="ECO:0000259" key="4">
    <source>
        <dbReference type="PROSITE" id="PS50600"/>
    </source>
</evidence>
<accession>A0ABD1PPG6</accession>
<dbReference type="Gene3D" id="3.40.395.10">
    <property type="entry name" value="Adenoviral Proteinase, Chain A"/>
    <property type="match status" value="1"/>
</dbReference>
<dbReference type="PROSITE" id="PS50600">
    <property type="entry name" value="ULP_PROTEASE"/>
    <property type="match status" value="1"/>
</dbReference>
<evidence type="ECO:0000313" key="6">
    <source>
        <dbReference type="Proteomes" id="UP001604336"/>
    </source>
</evidence>
<dbReference type="GO" id="GO:0008233">
    <property type="term" value="F:peptidase activity"/>
    <property type="evidence" value="ECO:0007669"/>
    <property type="project" value="UniProtKB-KW"/>
</dbReference>
<keyword evidence="3" id="KW-0378">Hydrolase</keyword>
<evidence type="ECO:0000256" key="1">
    <source>
        <dbReference type="ARBA" id="ARBA00005234"/>
    </source>
</evidence>
<dbReference type="InterPro" id="IPR003653">
    <property type="entry name" value="Peptidase_C48_C"/>
</dbReference>
<keyword evidence="6" id="KW-1185">Reference proteome</keyword>